<comment type="similarity">
    <text evidence="2 12">Belongs to the ApbE family.</text>
</comment>
<evidence type="ECO:0000256" key="2">
    <source>
        <dbReference type="ARBA" id="ARBA00008282"/>
    </source>
</evidence>
<dbReference type="GO" id="GO:0016740">
    <property type="term" value="F:transferase activity"/>
    <property type="evidence" value="ECO:0007669"/>
    <property type="project" value="UniProtKB-KW"/>
</dbReference>
<comment type="catalytic activity">
    <reaction evidence="11 12">
        <text>L-threonyl-[protein] + FAD = FMN-L-threonyl-[protein] + AMP + H(+)</text>
        <dbReference type="Rhea" id="RHEA:36847"/>
        <dbReference type="Rhea" id="RHEA-COMP:11060"/>
        <dbReference type="Rhea" id="RHEA-COMP:11061"/>
        <dbReference type="ChEBI" id="CHEBI:15378"/>
        <dbReference type="ChEBI" id="CHEBI:30013"/>
        <dbReference type="ChEBI" id="CHEBI:57692"/>
        <dbReference type="ChEBI" id="CHEBI:74257"/>
        <dbReference type="ChEBI" id="CHEBI:456215"/>
        <dbReference type="EC" id="2.7.1.180"/>
    </reaction>
</comment>
<evidence type="ECO:0000256" key="10">
    <source>
        <dbReference type="ARBA" id="ARBA00031306"/>
    </source>
</evidence>
<evidence type="ECO:0000256" key="8">
    <source>
        <dbReference type="ARBA" id="ARBA00022827"/>
    </source>
</evidence>
<keyword evidence="6 12" id="KW-0808">Transferase</keyword>
<dbReference type="RefSeq" id="WP_191730134.1">
    <property type="nucleotide sequence ID" value="NZ_JACSQJ010000009.1"/>
</dbReference>
<accession>A0ABR8ULS3</accession>
<reference evidence="14 15" key="1">
    <citation type="submission" date="2020-08" db="EMBL/GenBank/DDBJ databases">
        <title>A Genomic Blueprint of the Chicken Gut Microbiome.</title>
        <authorList>
            <person name="Gilroy R."/>
            <person name="Ravi A."/>
            <person name="Getino M."/>
            <person name="Pursley I."/>
            <person name="Horton D.L."/>
            <person name="Alikhan N.-F."/>
            <person name="Baker D."/>
            <person name="Gharbi K."/>
            <person name="Hall N."/>
            <person name="Watson M."/>
            <person name="Adriaenssens E.M."/>
            <person name="Foster-Nyarko E."/>
            <person name="Jarju S."/>
            <person name="Secka A."/>
            <person name="Antonio M."/>
            <person name="Oren A."/>
            <person name="Chaudhuri R."/>
            <person name="La Ragione R.M."/>
            <person name="Hildebrand F."/>
            <person name="Pallen M.J."/>
        </authorList>
    </citation>
    <scope>NUCLEOTIDE SEQUENCE [LARGE SCALE GENOMIC DNA]</scope>
    <source>
        <strain evidence="14 15">Sa2BVA3</strain>
    </source>
</reference>
<dbReference type="InterPro" id="IPR003374">
    <property type="entry name" value="ApbE-like_sf"/>
</dbReference>
<evidence type="ECO:0000256" key="7">
    <source>
        <dbReference type="ARBA" id="ARBA00022723"/>
    </source>
</evidence>
<evidence type="ECO:0000256" key="11">
    <source>
        <dbReference type="ARBA" id="ARBA00048540"/>
    </source>
</evidence>
<comment type="caution">
    <text evidence="14">The sequence shown here is derived from an EMBL/GenBank/DDBJ whole genome shotgun (WGS) entry which is preliminary data.</text>
</comment>
<dbReference type="Proteomes" id="UP000647183">
    <property type="component" value="Unassembled WGS sequence"/>
</dbReference>
<dbReference type="PIRSF" id="PIRSF006268">
    <property type="entry name" value="ApbE"/>
    <property type="match status" value="1"/>
</dbReference>
<evidence type="ECO:0000256" key="3">
    <source>
        <dbReference type="ARBA" id="ARBA00011955"/>
    </source>
</evidence>
<comment type="cofactor">
    <cofactor evidence="1">
        <name>Mg(2+)</name>
        <dbReference type="ChEBI" id="CHEBI:18420"/>
    </cofactor>
</comment>
<evidence type="ECO:0000256" key="1">
    <source>
        <dbReference type="ARBA" id="ARBA00001946"/>
    </source>
</evidence>
<dbReference type="InterPro" id="IPR024932">
    <property type="entry name" value="ApbE"/>
</dbReference>
<dbReference type="PANTHER" id="PTHR30040:SF2">
    <property type="entry name" value="FAD:PROTEIN FMN TRANSFERASE"/>
    <property type="match status" value="1"/>
</dbReference>
<evidence type="ECO:0000256" key="6">
    <source>
        <dbReference type="ARBA" id="ARBA00022679"/>
    </source>
</evidence>
<sequence>MGPHGAVDARRALAVHALGGATMGTRWHASVAAAPGADLHPLHDGVQACLDRVVAQMSTWERDSDISLYNRAPAGSWQALPQQFFDVLREALAIAAASEGAFDPSVGPLVEAWGFGPGGDGGRVPDEEALAQARARTGWQRIALDPVGQRVLQPGGTALDLSGIAKGHGVDAVVDWLQARGVPAALVEVGGELRGYGRKPDGSAWKVLAEAWPDADRDGDGDGGDAGAPGDAQRDAAAACVIELDDAAVATSGDHWHRFEHGGRLYSHTIDPRSGAPVAHAPAAVTVVVGTALAADAWATALTVLGPDAGLALAQARGLAARWVMRAADGLRVQATDAFLQRLAP</sequence>
<keyword evidence="9 12" id="KW-0460">Magnesium</keyword>
<dbReference type="Gene3D" id="3.10.520.10">
    <property type="entry name" value="ApbE-like domains"/>
    <property type="match status" value="1"/>
</dbReference>
<gene>
    <name evidence="14" type="ORF">H9645_13115</name>
</gene>
<protein>
    <recommendedName>
        <fullName evidence="4 12">FAD:protein FMN transferase</fullName>
        <ecNumber evidence="3 12">2.7.1.180</ecNumber>
    </recommendedName>
    <alternativeName>
        <fullName evidence="10 12">Flavin transferase</fullName>
    </alternativeName>
</protein>
<proteinExistence type="inferred from homology"/>
<keyword evidence="5 12" id="KW-0285">Flavoprotein</keyword>
<dbReference type="EMBL" id="JACSQJ010000009">
    <property type="protein sequence ID" value="MBD7988972.1"/>
    <property type="molecule type" value="Genomic_DNA"/>
</dbReference>
<evidence type="ECO:0000313" key="14">
    <source>
        <dbReference type="EMBL" id="MBD7988972.1"/>
    </source>
</evidence>
<evidence type="ECO:0000256" key="9">
    <source>
        <dbReference type="ARBA" id="ARBA00022842"/>
    </source>
</evidence>
<evidence type="ECO:0000256" key="13">
    <source>
        <dbReference type="SAM" id="MobiDB-lite"/>
    </source>
</evidence>
<dbReference type="SUPFAM" id="SSF143631">
    <property type="entry name" value="ApbE-like"/>
    <property type="match status" value="1"/>
</dbReference>
<evidence type="ECO:0000256" key="4">
    <source>
        <dbReference type="ARBA" id="ARBA00016337"/>
    </source>
</evidence>
<keyword evidence="15" id="KW-1185">Reference proteome</keyword>
<evidence type="ECO:0000256" key="12">
    <source>
        <dbReference type="PIRNR" id="PIRNR006268"/>
    </source>
</evidence>
<dbReference type="EC" id="2.7.1.180" evidence="3 12"/>
<dbReference type="Pfam" id="PF02424">
    <property type="entry name" value="ApbE"/>
    <property type="match status" value="1"/>
</dbReference>
<evidence type="ECO:0000256" key="5">
    <source>
        <dbReference type="ARBA" id="ARBA00022630"/>
    </source>
</evidence>
<organism evidence="14 15">
    <name type="scientific">Luteimonas colneyensis</name>
    <dbReference type="NCBI Taxonomy" id="2762230"/>
    <lineage>
        <taxon>Bacteria</taxon>
        <taxon>Pseudomonadati</taxon>
        <taxon>Pseudomonadota</taxon>
        <taxon>Gammaproteobacteria</taxon>
        <taxon>Lysobacterales</taxon>
        <taxon>Lysobacteraceae</taxon>
        <taxon>Luteimonas</taxon>
    </lineage>
</organism>
<dbReference type="PANTHER" id="PTHR30040">
    <property type="entry name" value="THIAMINE BIOSYNTHESIS LIPOPROTEIN APBE"/>
    <property type="match status" value="1"/>
</dbReference>
<evidence type="ECO:0000313" key="15">
    <source>
        <dbReference type="Proteomes" id="UP000647183"/>
    </source>
</evidence>
<keyword evidence="8 12" id="KW-0274">FAD</keyword>
<name>A0ABR8ULS3_9GAMM</name>
<feature type="region of interest" description="Disordered" evidence="13">
    <location>
        <begin position="213"/>
        <end position="232"/>
    </location>
</feature>
<keyword evidence="7 12" id="KW-0479">Metal-binding</keyword>